<protein>
    <recommendedName>
        <fullName evidence="3">CRAL/TRIO N-terminal domain-containing protein</fullName>
    </recommendedName>
</protein>
<dbReference type="AlphaFoldDB" id="A0A445K7P7"/>
<evidence type="ECO:0000313" key="2">
    <source>
        <dbReference type="Proteomes" id="UP000289340"/>
    </source>
</evidence>
<dbReference type="PANTHER" id="PTHR45824">
    <property type="entry name" value="GH16843P"/>
    <property type="match status" value="1"/>
</dbReference>
<keyword evidence="2" id="KW-1185">Reference proteome</keyword>
<organism evidence="1 2">
    <name type="scientific">Glycine soja</name>
    <name type="common">Wild soybean</name>
    <dbReference type="NCBI Taxonomy" id="3848"/>
    <lineage>
        <taxon>Eukaryota</taxon>
        <taxon>Viridiplantae</taxon>
        <taxon>Streptophyta</taxon>
        <taxon>Embryophyta</taxon>
        <taxon>Tracheophyta</taxon>
        <taxon>Spermatophyta</taxon>
        <taxon>Magnoliopsida</taxon>
        <taxon>eudicotyledons</taxon>
        <taxon>Gunneridae</taxon>
        <taxon>Pentapetalae</taxon>
        <taxon>rosids</taxon>
        <taxon>fabids</taxon>
        <taxon>Fabales</taxon>
        <taxon>Fabaceae</taxon>
        <taxon>Papilionoideae</taxon>
        <taxon>50 kb inversion clade</taxon>
        <taxon>NPAAA clade</taxon>
        <taxon>indigoferoid/millettioid clade</taxon>
        <taxon>Phaseoleae</taxon>
        <taxon>Glycine</taxon>
        <taxon>Glycine subgen. Soja</taxon>
    </lineage>
</organism>
<dbReference type="Proteomes" id="UP000289340">
    <property type="component" value="Chromosome 6"/>
</dbReference>
<accession>A0A445K7P7</accession>
<dbReference type="InterPro" id="IPR052578">
    <property type="entry name" value="PI_Transfer_CRAL-TRIO"/>
</dbReference>
<sequence>MGFFDDPCAKHSFLVTDRVAGCINKEAGAGAEPESTLELVRRARVRYLRLQYWNVKKAAQMLKQSLKWRKEYKPEEIRWEEVAEEAETGMMYKPNYHD</sequence>
<dbReference type="InterPro" id="IPR036273">
    <property type="entry name" value="CRAL/TRIO_N_dom_sf"/>
</dbReference>
<dbReference type="InterPro" id="IPR036865">
    <property type="entry name" value="CRAL-TRIO_dom_sf"/>
</dbReference>
<name>A0A445K7P7_GLYSO</name>
<proteinExistence type="predicted"/>
<dbReference type="Gene3D" id="3.40.525.10">
    <property type="entry name" value="CRAL-TRIO lipid binding domain"/>
    <property type="match status" value="1"/>
</dbReference>
<dbReference type="SUPFAM" id="SSF46938">
    <property type="entry name" value="CRAL/TRIO N-terminal domain"/>
    <property type="match status" value="1"/>
</dbReference>
<evidence type="ECO:0008006" key="3">
    <source>
        <dbReference type="Google" id="ProtNLM"/>
    </source>
</evidence>
<dbReference type="PANTHER" id="PTHR45824:SF8">
    <property type="entry name" value="CRAL-TRIO LIPID BINDING DOMAIN, CRAL_TRIO DOMAIN-CONTAINING PROTEIN-RELATED"/>
    <property type="match status" value="1"/>
</dbReference>
<gene>
    <name evidence="1" type="ORF">D0Y65_014319</name>
</gene>
<reference evidence="1 2" key="1">
    <citation type="submission" date="2018-09" db="EMBL/GenBank/DDBJ databases">
        <title>A high-quality reference genome of wild soybean provides a powerful tool to mine soybean genomes.</title>
        <authorList>
            <person name="Xie M."/>
            <person name="Chung C.Y.L."/>
            <person name="Li M.-W."/>
            <person name="Wong F.-L."/>
            <person name="Chan T.-F."/>
            <person name="Lam H.-M."/>
        </authorList>
    </citation>
    <scope>NUCLEOTIDE SEQUENCE [LARGE SCALE GENOMIC DNA]</scope>
    <source>
        <strain evidence="2">cv. W05</strain>
        <tissue evidence="1">Hypocotyl of etiolated seedlings</tissue>
    </source>
</reference>
<dbReference type="GO" id="GO:0008526">
    <property type="term" value="F:phosphatidylinositol transfer activity"/>
    <property type="evidence" value="ECO:0007669"/>
    <property type="project" value="TreeGrafter"/>
</dbReference>
<evidence type="ECO:0000313" key="1">
    <source>
        <dbReference type="EMBL" id="RZC06822.1"/>
    </source>
</evidence>
<dbReference type="EMBL" id="QZWG01000006">
    <property type="protein sequence ID" value="RZC06822.1"/>
    <property type="molecule type" value="Genomic_DNA"/>
</dbReference>
<comment type="caution">
    <text evidence="1">The sequence shown here is derived from an EMBL/GenBank/DDBJ whole genome shotgun (WGS) entry which is preliminary data.</text>
</comment>